<keyword evidence="1" id="KW-1133">Transmembrane helix</keyword>
<keyword evidence="1" id="KW-0472">Membrane</keyword>
<dbReference type="RefSeq" id="WP_266086920.1">
    <property type="nucleotide sequence ID" value="NZ_RKLV01000005.1"/>
</dbReference>
<dbReference type="EMBL" id="RKLV01000005">
    <property type="protein sequence ID" value="MCX2819021.1"/>
    <property type="molecule type" value="Genomic_DNA"/>
</dbReference>
<keyword evidence="1" id="KW-0812">Transmembrane</keyword>
<organism evidence="2 3">
    <name type="scientific">Halorutilus salinus</name>
    <dbReference type="NCBI Taxonomy" id="2487751"/>
    <lineage>
        <taxon>Archaea</taxon>
        <taxon>Methanobacteriati</taxon>
        <taxon>Methanobacteriota</taxon>
        <taxon>Stenosarchaea group</taxon>
        <taxon>Halobacteria</taxon>
        <taxon>Halorutilales</taxon>
        <taxon>Halorutilaceae</taxon>
        <taxon>Halorutilus</taxon>
    </lineage>
</organism>
<evidence type="ECO:0000313" key="3">
    <source>
        <dbReference type="Proteomes" id="UP001149411"/>
    </source>
</evidence>
<sequence length="107" mass="11948">MEVENRDWGRANLVDYVPVAGFVYRFYWFLVARRGQKVCDRSDARDWRDAARAEKGRLFVATGFTVSLGVFVALMNGGGIEPAVVPALLVALGTIFVHRVLSLARVF</sequence>
<evidence type="ECO:0000313" key="2">
    <source>
        <dbReference type="EMBL" id="MCX2819021.1"/>
    </source>
</evidence>
<feature type="transmembrane region" description="Helical" evidence="1">
    <location>
        <begin position="83"/>
        <end position="101"/>
    </location>
</feature>
<name>A0A9Q4GJ98_9EURY</name>
<accession>A0A9Q4GJ98</accession>
<dbReference type="Proteomes" id="UP001149411">
    <property type="component" value="Unassembled WGS sequence"/>
</dbReference>
<gene>
    <name evidence="2" type="ORF">EGH25_06610</name>
</gene>
<reference evidence="2" key="1">
    <citation type="submission" date="2022-09" db="EMBL/GenBank/DDBJ databases">
        <title>Haloadaptaus new haloarchaeum isolated from saline soil.</title>
        <authorList>
            <person name="Duran-Viseras A."/>
            <person name="Sanchez-Porro C."/>
            <person name="Ventosa A."/>
        </authorList>
    </citation>
    <scope>NUCLEOTIDE SEQUENCE</scope>
    <source>
        <strain evidence="2">F3-133</strain>
    </source>
</reference>
<evidence type="ECO:0000256" key="1">
    <source>
        <dbReference type="SAM" id="Phobius"/>
    </source>
</evidence>
<protein>
    <submittedName>
        <fullName evidence="2">Uncharacterized protein</fullName>
    </submittedName>
</protein>
<keyword evidence="3" id="KW-1185">Reference proteome</keyword>
<comment type="caution">
    <text evidence="2">The sequence shown here is derived from an EMBL/GenBank/DDBJ whole genome shotgun (WGS) entry which is preliminary data.</text>
</comment>
<proteinExistence type="predicted"/>
<dbReference type="AlphaFoldDB" id="A0A9Q4GJ98"/>
<feature type="transmembrane region" description="Helical" evidence="1">
    <location>
        <begin position="58"/>
        <end position="77"/>
    </location>
</feature>